<dbReference type="Proteomes" id="UP000593765">
    <property type="component" value="Chromosome"/>
</dbReference>
<evidence type="ECO:0000256" key="1">
    <source>
        <dbReference type="SAM" id="Phobius"/>
    </source>
</evidence>
<keyword evidence="1" id="KW-0812">Transmembrane</keyword>
<dbReference type="InterPro" id="IPR036465">
    <property type="entry name" value="vWFA_dom_sf"/>
</dbReference>
<dbReference type="Gene3D" id="3.40.50.880">
    <property type="match status" value="1"/>
</dbReference>
<dbReference type="InterPro" id="IPR029062">
    <property type="entry name" value="Class_I_gatase-like"/>
</dbReference>
<dbReference type="SUPFAM" id="SSF52317">
    <property type="entry name" value="Class I glutamine amidotransferase-like"/>
    <property type="match status" value="1"/>
</dbReference>
<dbReference type="PANTHER" id="PTHR37464">
    <property type="entry name" value="BLL2463 PROTEIN"/>
    <property type="match status" value="1"/>
</dbReference>
<reference evidence="4 5" key="1">
    <citation type="submission" date="2020-10" db="EMBL/GenBank/DDBJ databases">
        <title>Wide distribution of Phycisphaera-like planctomycetes from WD2101 soil group in peatlands and genome analysis of the first cultivated representative.</title>
        <authorList>
            <person name="Dedysh S.N."/>
            <person name="Beletsky A.V."/>
            <person name="Ivanova A."/>
            <person name="Kulichevskaya I.S."/>
            <person name="Suzina N.E."/>
            <person name="Philippov D.A."/>
            <person name="Rakitin A.L."/>
            <person name="Mardanov A.V."/>
            <person name="Ravin N.V."/>
        </authorList>
    </citation>
    <scope>NUCLEOTIDE SEQUENCE [LARGE SCALE GENOMIC DNA]</scope>
    <source>
        <strain evidence="4 5">M1803</strain>
    </source>
</reference>
<gene>
    <name evidence="4" type="ORF">IPV69_13150</name>
</gene>
<dbReference type="Pfam" id="PF13519">
    <property type="entry name" value="VWA_2"/>
    <property type="match status" value="1"/>
</dbReference>
<dbReference type="InterPro" id="IPR002035">
    <property type="entry name" value="VWF_A"/>
</dbReference>
<evidence type="ECO:0000259" key="2">
    <source>
        <dbReference type="Pfam" id="PF07584"/>
    </source>
</evidence>
<keyword evidence="1" id="KW-1133">Transmembrane helix</keyword>
<evidence type="ECO:0000259" key="3">
    <source>
        <dbReference type="Pfam" id="PF13519"/>
    </source>
</evidence>
<feature type="transmembrane region" description="Helical" evidence="1">
    <location>
        <begin position="6"/>
        <end position="23"/>
    </location>
</feature>
<accession>A0A7M2X468</accession>
<dbReference type="AlphaFoldDB" id="A0A7M2X468"/>
<protein>
    <submittedName>
        <fullName evidence="4">BatA domain-containing protein</fullName>
    </submittedName>
</protein>
<feature type="transmembrane region" description="Helical" evidence="1">
    <location>
        <begin position="55"/>
        <end position="73"/>
    </location>
</feature>
<dbReference type="SUPFAM" id="SSF53300">
    <property type="entry name" value="vWA-like"/>
    <property type="match status" value="1"/>
</dbReference>
<dbReference type="RefSeq" id="WP_206295575.1">
    <property type="nucleotide sequence ID" value="NZ_CP063458.1"/>
</dbReference>
<keyword evidence="5" id="KW-1185">Reference proteome</keyword>
<dbReference type="NCBIfam" id="TIGR02226">
    <property type="entry name" value="two_anch"/>
    <property type="match status" value="1"/>
</dbReference>
<dbReference type="Pfam" id="PF07584">
    <property type="entry name" value="BatA"/>
    <property type="match status" value="1"/>
</dbReference>
<dbReference type="Gene3D" id="3.40.50.410">
    <property type="entry name" value="von Willebrand factor, type A domain"/>
    <property type="match status" value="1"/>
</dbReference>
<dbReference type="InterPro" id="IPR024163">
    <property type="entry name" value="Aerotolerance_reg_N"/>
</dbReference>
<sequence length="776" mass="83836">MFANPLMLVGLSVAVLPIVVHLLSRARFRSVDWGAMMFLDGVGGSQSRSRKFHQWFLLLIRALMVALLAVALARPEIRGKFASTTADGRRGVVVILLDCSASMGFDENGHSRLDLAREAAKQLLSLHRGDRVSLVLMGQPQPPAERLPTGDLWDVGRRIEAAQLTYARADVDRALGEALEAIAPPADSPDRGDRLPATFYVITDRQAANWRNVLDDTNDTPAAWRQRLDRAGVIARVVCIPIGSPESENVLVKSVEQINAPAVVGQPVEFEVKVQNQGPVQWAALPLLVTADRRPIFNQKVNLAPDSTATFRVSIPAGLPDAGTHLITAELNRTPPGVAPPPTTVKPRGLVEDDRLDLVIDVKDPIRVLVVTGDDPADRPNAKDDDAMPAGTHVGQYLAAALAPYKASKKKLADPCVVEAVTAERWAGALVRTPGDKKGETREVRLSAFQAVILAGLEQLTDAQAVAIEQFVYDGGGVLIAPGELSRPTAYDVALFRDGAGILAASLAEATPFDGSMQTTLLGFEATHPILKFLGGRPDALLPVSVGQYFPVDRLGPQAQVLMRYATGEPFLIESVSSSQRRGKLLLMTTSLGEDWSTLPMTSFYLPFVQSAARYLGEGPPRRFNLAPGEPIELPIEDAAEGSVLRVKPPDAPEERASEVTRVGGQTVARFGDTETPGLYVARLIDPGRKTVTLQYTVTAPRDESDLESLTPADWQHLESRLELTRLDPAVTPIAAATALPAPLELWVWLLGAVLILGLLEMKLSRNWSRTDPAEA</sequence>
<feature type="domain" description="Aerotolerance regulator N-terminal" evidence="2">
    <location>
        <begin position="1"/>
        <end position="75"/>
    </location>
</feature>
<dbReference type="EMBL" id="CP063458">
    <property type="protein sequence ID" value="QOV92242.1"/>
    <property type="molecule type" value="Genomic_DNA"/>
</dbReference>
<dbReference type="PANTHER" id="PTHR37464:SF1">
    <property type="entry name" value="BLL2463 PROTEIN"/>
    <property type="match status" value="1"/>
</dbReference>
<feature type="domain" description="VWFA" evidence="3">
    <location>
        <begin position="93"/>
        <end position="183"/>
    </location>
</feature>
<dbReference type="InterPro" id="IPR011933">
    <property type="entry name" value="Double_TM_dom"/>
</dbReference>
<organism evidence="4 5">
    <name type="scientific">Humisphaera borealis</name>
    <dbReference type="NCBI Taxonomy" id="2807512"/>
    <lineage>
        <taxon>Bacteria</taxon>
        <taxon>Pseudomonadati</taxon>
        <taxon>Planctomycetota</taxon>
        <taxon>Phycisphaerae</taxon>
        <taxon>Tepidisphaerales</taxon>
        <taxon>Tepidisphaeraceae</taxon>
        <taxon>Humisphaera</taxon>
    </lineage>
</organism>
<keyword evidence="1" id="KW-0472">Membrane</keyword>
<name>A0A7M2X468_9BACT</name>
<dbReference type="KEGG" id="hbs:IPV69_13150"/>
<evidence type="ECO:0000313" key="5">
    <source>
        <dbReference type="Proteomes" id="UP000593765"/>
    </source>
</evidence>
<proteinExistence type="predicted"/>
<dbReference type="CDD" id="cd00198">
    <property type="entry name" value="vWFA"/>
    <property type="match status" value="1"/>
</dbReference>
<evidence type="ECO:0000313" key="4">
    <source>
        <dbReference type="EMBL" id="QOV92242.1"/>
    </source>
</evidence>